<evidence type="ECO:0000256" key="1">
    <source>
        <dbReference type="SAM" id="Phobius"/>
    </source>
</evidence>
<comment type="caution">
    <text evidence="2">The sequence shown here is derived from an EMBL/GenBank/DDBJ whole genome shotgun (WGS) entry which is preliminary data.</text>
</comment>
<keyword evidence="1" id="KW-0812">Transmembrane</keyword>
<keyword evidence="1" id="KW-0472">Membrane</keyword>
<dbReference type="Gene3D" id="3.90.550.10">
    <property type="entry name" value="Spore Coat Polysaccharide Biosynthesis Protein SpsA, Chain A"/>
    <property type="match status" value="1"/>
</dbReference>
<feature type="transmembrane region" description="Helical" evidence="1">
    <location>
        <begin position="6"/>
        <end position="26"/>
    </location>
</feature>
<feature type="transmembrane region" description="Helical" evidence="1">
    <location>
        <begin position="307"/>
        <end position="327"/>
    </location>
</feature>
<proteinExistence type="predicted"/>
<organism evidence="2 3">
    <name type="scientific">Hydrogenophaga laconesensis</name>
    <dbReference type="NCBI Taxonomy" id="1805971"/>
    <lineage>
        <taxon>Bacteria</taxon>
        <taxon>Pseudomonadati</taxon>
        <taxon>Pseudomonadota</taxon>
        <taxon>Betaproteobacteria</taxon>
        <taxon>Burkholderiales</taxon>
        <taxon>Comamonadaceae</taxon>
        <taxon>Hydrogenophaga</taxon>
    </lineage>
</organism>
<protein>
    <submittedName>
        <fullName evidence="2">Cellulose synthase/poly-beta-1,6-N-acetylglucosamine synthase-like glycosyltransferase</fullName>
    </submittedName>
</protein>
<name>A0ABU1V4H2_9BURK</name>
<dbReference type="PANTHER" id="PTHR48090">
    <property type="entry name" value="UNDECAPRENYL-PHOSPHATE 4-DEOXY-4-FORMAMIDO-L-ARABINOSE TRANSFERASE-RELATED"/>
    <property type="match status" value="1"/>
</dbReference>
<dbReference type="EMBL" id="JAVDWE010000001">
    <property type="protein sequence ID" value="MDR7092352.1"/>
    <property type="molecule type" value="Genomic_DNA"/>
</dbReference>
<dbReference type="InterPro" id="IPR050256">
    <property type="entry name" value="Glycosyltransferase_2"/>
</dbReference>
<dbReference type="CDD" id="cd06438">
    <property type="entry name" value="EpsO_like"/>
    <property type="match status" value="1"/>
</dbReference>
<keyword evidence="1" id="KW-1133">Transmembrane helix</keyword>
<dbReference type="InterPro" id="IPR029044">
    <property type="entry name" value="Nucleotide-diphossugar_trans"/>
</dbReference>
<dbReference type="PANTHER" id="PTHR48090:SF6">
    <property type="entry name" value="SLR5056 PROTEIN"/>
    <property type="match status" value="1"/>
</dbReference>
<feature type="transmembrane region" description="Helical" evidence="1">
    <location>
        <begin position="333"/>
        <end position="354"/>
    </location>
</feature>
<gene>
    <name evidence="2" type="ORF">J2X09_000075</name>
</gene>
<evidence type="ECO:0000313" key="2">
    <source>
        <dbReference type="EMBL" id="MDR7092352.1"/>
    </source>
</evidence>
<dbReference type="Pfam" id="PF13641">
    <property type="entry name" value="Glyco_tranf_2_3"/>
    <property type="match status" value="1"/>
</dbReference>
<evidence type="ECO:0000313" key="3">
    <source>
        <dbReference type="Proteomes" id="UP001265550"/>
    </source>
</evidence>
<dbReference type="Proteomes" id="UP001265550">
    <property type="component" value="Unassembled WGS sequence"/>
</dbReference>
<reference evidence="2 3" key="1">
    <citation type="submission" date="2023-07" db="EMBL/GenBank/DDBJ databases">
        <title>Sorghum-associated microbial communities from plants grown in Nebraska, USA.</title>
        <authorList>
            <person name="Schachtman D."/>
        </authorList>
    </citation>
    <scope>NUCLEOTIDE SEQUENCE [LARGE SCALE GENOMIC DNA]</scope>
    <source>
        <strain evidence="2 3">BE240</strain>
    </source>
</reference>
<sequence>MITTLISWALLATGSILLVLVALLALQVAVSLFPRRLDPVTNADAPAPSTVVLMPAHDEAEIIESMVKQALQVLPAGGRLLLVADNCTDDTAARARSAGAEVLERFDTSLRGKGYALAHGVNHLRTSPPDVVVVMDADCVAEPGSLAAIAIEAHRLQRPVQAMYDMVAPPNAGLMQRIAAFAWDFRTRLRAEGYRRLGMPCQLMGSGMAFPWPVLQQVNLATGHIVEDLKLGLDCTLAGKPPQFFPSALVSSSFPTNEQGTQSQRKRWEHGHLSMVASQAPGLLWKSLTHRNASLVALTLDMCVPPLALLTMLLSAQAVVACLLAWLGLAWPVVATVSLAGFALLALSVLAGWWKAGRRWIGFGELMSVPWYIVRKLPLYLGFLTRRQMSWIRTRRD</sequence>
<dbReference type="SUPFAM" id="SSF53448">
    <property type="entry name" value="Nucleotide-diphospho-sugar transferases"/>
    <property type="match status" value="1"/>
</dbReference>
<accession>A0ABU1V4H2</accession>
<keyword evidence="3" id="KW-1185">Reference proteome</keyword>
<dbReference type="RefSeq" id="WP_204731374.1">
    <property type="nucleotide sequence ID" value="NZ_JAVDWE010000001.1"/>
</dbReference>